<protein>
    <submittedName>
        <fullName evidence="1">Uncharacterized protein</fullName>
    </submittedName>
</protein>
<proteinExistence type="predicted"/>
<dbReference type="OrthoDB" id="3239511at2759"/>
<dbReference type="EMBL" id="JABBWD010000378">
    <property type="protein sequence ID" value="KAG1761219.1"/>
    <property type="molecule type" value="Genomic_DNA"/>
</dbReference>
<organism evidence="1 2">
    <name type="scientific">Suillus placidus</name>
    <dbReference type="NCBI Taxonomy" id="48579"/>
    <lineage>
        <taxon>Eukaryota</taxon>
        <taxon>Fungi</taxon>
        <taxon>Dikarya</taxon>
        <taxon>Basidiomycota</taxon>
        <taxon>Agaricomycotina</taxon>
        <taxon>Agaricomycetes</taxon>
        <taxon>Agaricomycetidae</taxon>
        <taxon>Boletales</taxon>
        <taxon>Suillineae</taxon>
        <taxon>Suillaceae</taxon>
        <taxon>Suillus</taxon>
    </lineage>
</organism>
<dbReference type="Proteomes" id="UP000714275">
    <property type="component" value="Unassembled WGS sequence"/>
</dbReference>
<keyword evidence="2" id="KW-1185">Reference proteome</keyword>
<feature type="non-terminal residue" evidence="1">
    <location>
        <position position="1"/>
    </location>
</feature>
<name>A0A9P6ZF92_9AGAM</name>
<evidence type="ECO:0000313" key="1">
    <source>
        <dbReference type="EMBL" id="KAG1761219.1"/>
    </source>
</evidence>
<reference evidence="1" key="1">
    <citation type="journal article" date="2020" name="New Phytol.">
        <title>Comparative genomics reveals dynamic genome evolution in host specialist ectomycorrhizal fungi.</title>
        <authorList>
            <person name="Lofgren L.A."/>
            <person name="Nguyen N.H."/>
            <person name="Vilgalys R."/>
            <person name="Ruytinx J."/>
            <person name="Liao H.L."/>
            <person name="Branco S."/>
            <person name="Kuo A."/>
            <person name="LaButti K."/>
            <person name="Lipzen A."/>
            <person name="Andreopoulos W."/>
            <person name="Pangilinan J."/>
            <person name="Riley R."/>
            <person name="Hundley H."/>
            <person name="Na H."/>
            <person name="Barry K."/>
            <person name="Grigoriev I.V."/>
            <person name="Stajich J.E."/>
            <person name="Kennedy P.G."/>
        </authorList>
    </citation>
    <scope>NUCLEOTIDE SEQUENCE</scope>
    <source>
        <strain evidence="1">DOB743</strain>
    </source>
</reference>
<evidence type="ECO:0000313" key="2">
    <source>
        <dbReference type="Proteomes" id="UP000714275"/>
    </source>
</evidence>
<gene>
    <name evidence="1" type="ORF">EV702DRAFT_1053129</name>
</gene>
<comment type="caution">
    <text evidence="1">The sequence shown here is derived from an EMBL/GenBank/DDBJ whole genome shotgun (WGS) entry which is preliminary data.</text>
</comment>
<accession>A0A9P6ZF92</accession>
<sequence length="484" mass="55376">MVFDAQRFSKFDGKTFVHFVDEPFTADAFWNVQSQLPPSSKPLAFVLYADKTRLSSFGTAKGYPVVACLANLPVDICNGQGVKEDRDHAGKPSWVNFKNTTMRNICLVPHDKLLNILKCYPPRTSTHLQEVLKAAWAKATAEEKEEKLKEYGLCDVINAFSAMMYTDVHDALSWDRLHFNVGLHHDDLWAKLQKIIVGLGRAKVAQMDKNYEAFPHWRNLKHLAQVMNISFADGSVYEDISKMVVYAAHEILMEDDCPLGYLLLRCICLFLKLDAYTALEVHTTETISAGRHVVQAFSTYLQQYIDKSADKSDKNWNFPKLHMCVHIFDNIEVKDPLHKPLADSDDLEDSGDVDDLVSLDDADSPHVKLGSRQAVQTFELIEDTHKEDAAFTHFWLFNSLYQVEIKQITKCHFLKVNYESMVDWRQRTDYLRCSPKFFNTARFDCVFIQTKDKVIFGHLLFLFECVVGDITLSLALIHPFDAPT</sequence>
<dbReference type="AlphaFoldDB" id="A0A9P6ZF92"/>